<dbReference type="GO" id="GO:0003729">
    <property type="term" value="F:mRNA binding"/>
    <property type="evidence" value="ECO:0007669"/>
    <property type="project" value="TreeGrafter"/>
</dbReference>
<evidence type="ECO:0000313" key="3">
    <source>
        <dbReference type="Proteomes" id="UP001289374"/>
    </source>
</evidence>
<dbReference type="Proteomes" id="UP001289374">
    <property type="component" value="Unassembled WGS sequence"/>
</dbReference>
<sequence length="139" mass="16143">MESPGQYVSGAKKAKWLVESALVPLRFFQERCEVRYRLYGEWERDDERFPMILAARQTARVHWKWSQRITRLLIQCLESTEYMEIRNALIMLTKISGVFPVTRKSGINLEKRVAKIKSDEREDLKVLATGVAAALAARK</sequence>
<protein>
    <submittedName>
        <fullName evidence="2">THO complex subunit</fullName>
    </submittedName>
</protein>
<feature type="domain" description="THO complex subunitTHOC2 C-terminal" evidence="1">
    <location>
        <begin position="57"/>
        <end position="135"/>
    </location>
</feature>
<dbReference type="GO" id="GO:0006406">
    <property type="term" value="P:mRNA export from nucleus"/>
    <property type="evidence" value="ECO:0007669"/>
    <property type="project" value="InterPro"/>
</dbReference>
<gene>
    <name evidence="2" type="ORF">Sango_1118700</name>
</gene>
<evidence type="ECO:0000313" key="2">
    <source>
        <dbReference type="EMBL" id="KAK4400126.1"/>
    </source>
</evidence>
<feature type="non-terminal residue" evidence="2">
    <location>
        <position position="1"/>
    </location>
</feature>
<dbReference type="InterPro" id="IPR040007">
    <property type="entry name" value="Tho2"/>
</dbReference>
<organism evidence="2 3">
    <name type="scientific">Sesamum angolense</name>
    <dbReference type="NCBI Taxonomy" id="2727404"/>
    <lineage>
        <taxon>Eukaryota</taxon>
        <taxon>Viridiplantae</taxon>
        <taxon>Streptophyta</taxon>
        <taxon>Embryophyta</taxon>
        <taxon>Tracheophyta</taxon>
        <taxon>Spermatophyta</taxon>
        <taxon>Magnoliopsida</taxon>
        <taxon>eudicotyledons</taxon>
        <taxon>Gunneridae</taxon>
        <taxon>Pentapetalae</taxon>
        <taxon>asterids</taxon>
        <taxon>lamiids</taxon>
        <taxon>Lamiales</taxon>
        <taxon>Pedaliaceae</taxon>
        <taxon>Sesamum</taxon>
    </lineage>
</organism>
<name>A0AAE1WVE5_9LAMI</name>
<reference evidence="2" key="2">
    <citation type="journal article" date="2024" name="Plant">
        <title>Genomic evolution and insights into agronomic trait innovations of Sesamum species.</title>
        <authorList>
            <person name="Miao H."/>
            <person name="Wang L."/>
            <person name="Qu L."/>
            <person name="Liu H."/>
            <person name="Sun Y."/>
            <person name="Le M."/>
            <person name="Wang Q."/>
            <person name="Wei S."/>
            <person name="Zheng Y."/>
            <person name="Lin W."/>
            <person name="Duan Y."/>
            <person name="Cao H."/>
            <person name="Xiong S."/>
            <person name="Wang X."/>
            <person name="Wei L."/>
            <person name="Li C."/>
            <person name="Ma Q."/>
            <person name="Ju M."/>
            <person name="Zhao R."/>
            <person name="Li G."/>
            <person name="Mu C."/>
            <person name="Tian Q."/>
            <person name="Mei H."/>
            <person name="Zhang T."/>
            <person name="Gao T."/>
            <person name="Zhang H."/>
        </authorList>
    </citation>
    <scope>NUCLEOTIDE SEQUENCE</scope>
    <source>
        <strain evidence="2">K16</strain>
    </source>
</reference>
<dbReference type="PANTHER" id="PTHR21597:SF0">
    <property type="entry name" value="THO COMPLEX SUBUNIT 2"/>
    <property type="match status" value="1"/>
</dbReference>
<evidence type="ECO:0000259" key="1">
    <source>
        <dbReference type="Pfam" id="PF11262"/>
    </source>
</evidence>
<reference evidence="2" key="1">
    <citation type="submission" date="2020-06" db="EMBL/GenBank/DDBJ databases">
        <authorList>
            <person name="Li T."/>
            <person name="Hu X."/>
            <person name="Zhang T."/>
            <person name="Song X."/>
            <person name="Zhang H."/>
            <person name="Dai N."/>
            <person name="Sheng W."/>
            <person name="Hou X."/>
            <person name="Wei L."/>
        </authorList>
    </citation>
    <scope>NUCLEOTIDE SEQUENCE</scope>
    <source>
        <strain evidence="2">K16</strain>
        <tissue evidence="2">Leaf</tissue>
    </source>
</reference>
<comment type="caution">
    <text evidence="2">The sequence shown here is derived from an EMBL/GenBank/DDBJ whole genome shotgun (WGS) entry which is preliminary data.</text>
</comment>
<dbReference type="GO" id="GO:0006397">
    <property type="term" value="P:mRNA processing"/>
    <property type="evidence" value="ECO:0007669"/>
    <property type="project" value="InterPro"/>
</dbReference>
<dbReference type="AlphaFoldDB" id="A0AAE1WVE5"/>
<proteinExistence type="predicted"/>
<dbReference type="InterPro" id="IPR021418">
    <property type="entry name" value="THO_THOC2_C"/>
</dbReference>
<accession>A0AAE1WVE5</accession>
<dbReference type="EMBL" id="JACGWL010000006">
    <property type="protein sequence ID" value="KAK4400126.1"/>
    <property type="molecule type" value="Genomic_DNA"/>
</dbReference>
<dbReference type="PANTHER" id="PTHR21597">
    <property type="entry name" value="THO2 PROTEIN"/>
    <property type="match status" value="1"/>
</dbReference>
<keyword evidence="3" id="KW-1185">Reference proteome</keyword>
<dbReference type="GO" id="GO:0000445">
    <property type="term" value="C:THO complex part of transcription export complex"/>
    <property type="evidence" value="ECO:0007669"/>
    <property type="project" value="TreeGrafter"/>
</dbReference>
<dbReference type="Pfam" id="PF11262">
    <property type="entry name" value="Tho2"/>
    <property type="match status" value="1"/>
</dbReference>